<dbReference type="InterPro" id="IPR013766">
    <property type="entry name" value="Thioredoxin_domain"/>
</dbReference>
<dbReference type="SUPFAM" id="SSF52833">
    <property type="entry name" value="Thioredoxin-like"/>
    <property type="match status" value="1"/>
</dbReference>
<protein>
    <submittedName>
        <fullName evidence="2">Thioredoxin family protein</fullName>
    </submittedName>
</protein>
<dbReference type="Pfam" id="PF00085">
    <property type="entry name" value="Thioredoxin"/>
    <property type="match status" value="1"/>
</dbReference>
<evidence type="ECO:0000313" key="3">
    <source>
        <dbReference type="Proteomes" id="UP001169242"/>
    </source>
</evidence>
<gene>
    <name evidence="2" type="ORF">PBV87_01885</name>
</gene>
<dbReference type="PANTHER" id="PTHR10438">
    <property type="entry name" value="THIOREDOXIN"/>
    <property type="match status" value="1"/>
</dbReference>
<organism evidence="2 3">
    <name type="scientific">Holtiella tumoricola</name>
    <dbReference type="NCBI Taxonomy" id="3018743"/>
    <lineage>
        <taxon>Bacteria</taxon>
        <taxon>Bacillati</taxon>
        <taxon>Bacillota</taxon>
        <taxon>Clostridia</taxon>
        <taxon>Lachnospirales</taxon>
        <taxon>Cellulosilyticaceae</taxon>
        <taxon>Holtiella</taxon>
    </lineage>
</organism>
<comment type="caution">
    <text evidence="2">The sequence shown here is derived from an EMBL/GenBank/DDBJ whole genome shotgun (WGS) entry which is preliminary data.</text>
</comment>
<accession>A0AA42DJZ5</accession>
<dbReference type="Gene3D" id="3.40.30.10">
    <property type="entry name" value="Glutaredoxin"/>
    <property type="match status" value="1"/>
</dbReference>
<dbReference type="EMBL" id="JAQIFT010000010">
    <property type="protein sequence ID" value="MDA3730256.1"/>
    <property type="molecule type" value="Genomic_DNA"/>
</dbReference>
<evidence type="ECO:0000259" key="1">
    <source>
        <dbReference type="Pfam" id="PF00085"/>
    </source>
</evidence>
<evidence type="ECO:0000313" key="2">
    <source>
        <dbReference type="EMBL" id="MDA3730256.1"/>
    </source>
</evidence>
<dbReference type="CDD" id="cd02947">
    <property type="entry name" value="TRX_family"/>
    <property type="match status" value="1"/>
</dbReference>
<dbReference type="InterPro" id="IPR050620">
    <property type="entry name" value="Thioredoxin_H-type-like"/>
</dbReference>
<feature type="domain" description="Thioredoxin" evidence="1">
    <location>
        <begin position="5"/>
        <end position="87"/>
    </location>
</feature>
<dbReference type="PANTHER" id="PTHR10438:SF468">
    <property type="entry name" value="THIOREDOXIN-1-RELATED"/>
    <property type="match status" value="1"/>
</dbReference>
<keyword evidence="3" id="KW-1185">Reference proteome</keyword>
<proteinExistence type="predicted"/>
<dbReference type="AlphaFoldDB" id="A0AA42DJZ5"/>
<dbReference type="InterPro" id="IPR036249">
    <property type="entry name" value="Thioredoxin-like_sf"/>
</dbReference>
<sequence length="106" mass="12213">MQSITNQEEVKEQIKAHDLVVVYFTGSACGACEVIKEKVENILAKYPKIKAIEVNGEKYPEVATSFEVYALPLMILFVQERESLRVGRNLDLREFEAKLVRYIKMM</sequence>
<reference evidence="2" key="1">
    <citation type="journal article" date="2023" name="Int. J. Syst. Evol. Microbiol.">
        <title>&lt;i&gt;Holtiella tumoricola&lt;/i&gt; gen. nov. sp. nov., isolated from a human clinical sample.</title>
        <authorList>
            <person name="Allen-Vercoe E."/>
            <person name="Daigneault M.C."/>
            <person name="Vancuren S.J."/>
            <person name="Cochrane K."/>
            <person name="O'Neal L.L."/>
            <person name="Sankaranarayanan K."/>
            <person name="Lawson P.A."/>
        </authorList>
    </citation>
    <scope>NUCLEOTIDE SEQUENCE</scope>
    <source>
        <strain evidence="2">CC70A</strain>
    </source>
</reference>
<dbReference type="RefSeq" id="WP_053984781.1">
    <property type="nucleotide sequence ID" value="NZ_JAQIFT010000010.1"/>
</dbReference>
<dbReference type="Proteomes" id="UP001169242">
    <property type="component" value="Unassembled WGS sequence"/>
</dbReference>
<name>A0AA42DJZ5_9FIRM</name>